<feature type="region of interest" description="Disordered" evidence="2">
    <location>
        <begin position="196"/>
        <end position="217"/>
    </location>
</feature>
<protein>
    <recommendedName>
        <fullName evidence="3">C3H1-type domain-containing protein</fullName>
    </recommendedName>
</protein>
<proteinExistence type="predicted"/>
<dbReference type="PANTHER" id="PTHR46651:SF1">
    <property type="entry name" value="SMALL MUTS RELATED FAMILY PROTEIN"/>
    <property type="match status" value="1"/>
</dbReference>
<dbReference type="Pfam" id="PF08590">
    <property type="entry name" value="DUF1771"/>
    <property type="match status" value="1"/>
</dbReference>
<dbReference type="Gene3D" id="3.30.1370.110">
    <property type="match status" value="1"/>
</dbReference>
<dbReference type="GO" id="GO:0008270">
    <property type="term" value="F:zinc ion binding"/>
    <property type="evidence" value="ECO:0007669"/>
    <property type="project" value="UniProtKB-KW"/>
</dbReference>
<evidence type="ECO:0000256" key="1">
    <source>
        <dbReference type="PROSITE-ProRule" id="PRU00723"/>
    </source>
</evidence>
<evidence type="ECO:0000313" key="5">
    <source>
        <dbReference type="Proteomes" id="UP000521872"/>
    </source>
</evidence>
<sequence length="770" mass="82268">MRGRNKLSSGLWISRACHPRAHAQAPGQLHCHSLLVSGPDSALNLAPVVESLFHLSSTSRDTHLYPDFSFGQFFQETYHVRALSFAQSQFTTSLAVSPLSSPRLLDAKAAEFRPIPRPLSAAATHPHFPSSYPSSSNNSYTTSSLLGLRADILSPDVGYSRVQQLGHRYRLVAETTVSHGTPLRLSHRPKDLYDEEGDPFDPFSSNANGNTNSNPIPSFHSITVSGFDSSRSWSGSPLAGGVDSPFPLSFYPSDSDLDFPNVNSTSYFDEFDANDDPTAGFANSNNYNSNYSMNTMSSSSSNNHNAMDAPTSADGTLTFDVLSSIFGSTIAPSELEDALAANGYDLERAMGWLVNSRAGAAPGGATSSQICQRPRSACHDLERALCHFWLCGTCAKQENCEFLHHLPKVVDMASLDAVLAHANVQPAAADAFPALRYDGANGSGVGGVGRGKKFAAYVNDPSRTRFAVAVKKPAPSPHDQLGDDASANGTAPRNDLGSAADNLYHPSAVGAPQASPRISLRSPLLLPTLPTGGSLSTLYMSYRSRALHLGSMRNVCLSRAAEAWRRGDGASAKWFSKEGQAMNETMREEMREAAAGLVQERVKVAEGAVRGRDAGWSDDPGDRGTRTRVMGAGLGVCLGVVGRSRLSSAATSSGSLSFFVPASEGTSGGGGTELTQEERMETMVDLHAGLHSNEATEVLAKFLLGYEQEHFYGLAFVIVGEEKEVARGGAALVRGGRLAMAVKEWLHCWGYPWHDKDGVICVDSLTHLSA</sequence>
<feature type="domain" description="C3H1-type" evidence="3">
    <location>
        <begin position="380"/>
        <end position="407"/>
    </location>
</feature>
<accession>A0A8H4R430</accession>
<feature type="compositionally biased region" description="Polar residues" evidence="2">
    <location>
        <begin position="203"/>
        <end position="217"/>
    </location>
</feature>
<dbReference type="InterPro" id="IPR000571">
    <property type="entry name" value="Znf_CCCH"/>
</dbReference>
<comment type="caution">
    <text evidence="4">The sequence shown here is derived from an EMBL/GenBank/DDBJ whole genome shotgun (WGS) entry which is preliminary data.</text>
</comment>
<dbReference type="CDD" id="cd14279">
    <property type="entry name" value="CUE"/>
    <property type="match status" value="1"/>
</dbReference>
<evidence type="ECO:0000256" key="2">
    <source>
        <dbReference type="SAM" id="MobiDB-lite"/>
    </source>
</evidence>
<dbReference type="AlphaFoldDB" id="A0A8H4R430"/>
<keyword evidence="1" id="KW-0479">Metal-binding</keyword>
<name>A0A8H4R430_9AGAR</name>
<dbReference type="PROSITE" id="PS50103">
    <property type="entry name" value="ZF_C3H1"/>
    <property type="match status" value="1"/>
</dbReference>
<feature type="zinc finger region" description="C3H1-type" evidence="1">
    <location>
        <begin position="380"/>
        <end position="407"/>
    </location>
</feature>
<keyword evidence="5" id="KW-1185">Reference proteome</keyword>
<dbReference type="EMBL" id="JAACJL010000004">
    <property type="protein sequence ID" value="KAF4621831.1"/>
    <property type="molecule type" value="Genomic_DNA"/>
</dbReference>
<evidence type="ECO:0000313" key="4">
    <source>
        <dbReference type="EMBL" id="KAF4621831.1"/>
    </source>
</evidence>
<dbReference type="PANTHER" id="PTHR46651">
    <property type="entry name" value="POLYADENYLATE-BINDING PROTEIN-INTERACTING PROTEIN 7"/>
    <property type="match status" value="1"/>
</dbReference>
<feature type="region of interest" description="Disordered" evidence="2">
    <location>
        <begin position="471"/>
        <end position="515"/>
    </location>
</feature>
<dbReference type="InterPro" id="IPR053242">
    <property type="entry name" value="PAM2-like_domain"/>
</dbReference>
<organism evidence="4 5">
    <name type="scientific">Agrocybe pediades</name>
    <dbReference type="NCBI Taxonomy" id="84607"/>
    <lineage>
        <taxon>Eukaryota</taxon>
        <taxon>Fungi</taxon>
        <taxon>Dikarya</taxon>
        <taxon>Basidiomycota</taxon>
        <taxon>Agaricomycotina</taxon>
        <taxon>Agaricomycetes</taxon>
        <taxon>Agaricomycetidae</taxon>
        <taxon>Agaricales</taxon>
        <taxon>Agaricineae</taxon>
        <taxon>Strophariaceae</taxon>
        <taxon>Agrocybe</taxon>
    </lineage>
</organism>
<dbReference type="Proteomes" id="UP000521872">
    <property type="component" value="Unassembled WGS sequence"/>
</dbReference>
<dbReference type="InterPro" id="IPR036063">
    <property type="entry name" value="Smr_dom_sf"/>
</dbReference>
<dbReference type="InterPro" id="IPR013899">
    <property type="entry name" value="DUF1771"/>
</dbReference>
<evidence type="ECO:0000259" key="3">
    <source>
        <dbReference type="PROSITE" id="PS50103"/>
    </source>
</evidence>
<keyword evidence="1" id="KW-0863">Zinc-finger</keyword>
<keyword evidence="1" id="KW-0862">Zinc</keyword>
<gene>
    <name evidence="4" type="ORF">D9613_012122</name>
</gene>
<reference evidence="4 5" key="1">
    <citation type="submission" date="2019-12" db="EMBL/GenBank/DDBJ databases">
        <authorList>
            <person name="Floudas D."/>
            <person name="Bentzer J."/>
            <person name="Ahren D."/>
            <person name="Johansson T."/>
            <person name="Persson P."/>
            <person name="Tunlid A."/>
        </authorList>
    </citation>
    <scope>NUCLEOTIDE SEQUENCE [LARGE SCALE GENOMIC DNA]</scope>
    <source>
        <strain evidence="4 5">CBS 102.39</strain>
    </source>
</reference>
<dbReference type="SMART" id="SM01162">
    <property type="entry name" value="DUF1771"/>
    <property type="match status" value="1"/>
</dbReference>